<dbReference type="EMBL" id="JBHSKT010000016">
    <property type="protein sequence ID" value="MFC5272356.1"/>
    <property type="molecule type" value="Genomic_DNA"/>
</dbReference>
<gene>
    <name evidence="1" type="ORF">ACFPIB_17200</name>
</gene>
<evidence type="ECO:0000313" key="2">
    <source>
        <dbReference type="Proteomes" id="UP001596161"/>
    </source>
</evidence>
<reference evidence="2" key="1">
    <citation type="journal article" date="2019" name="Int. J. Syst. Evol. Microbiol.">
        <title>The Global Catalogue of Microorganisms (GCM) 10K type strain sequencing project: providing services to taxonomists for standard genome sequencing and annotation.</title>
        <authorList>
            <consortium name="The Broad Institute Genomics Platform"/>
            <consortium name="The Broad Institute Genome Sequencing Center for Infectious Disease"/>
            <person name="Wu L."/>
            <person name="Ma J."/>
        </authorList>
    </citation>
    <scope>NUCLEOTIDE SEQUENCE [LARGE SCALE GENOMIC DNA]</scope>
    <source>
        <strain evidence="2">KACC 12602</strain>
    </source>
</reference>
<comment type="caution">
    <text evidence="1">The sequence shown here is derived from an EMBL/GenBank/DDBJ whole genome shotgun (WGS) entry which is preliminary data.</text>
</comment>
<proteinExistence type="predicted"/>
<protein>
    <recommendedName>
        <fullName evidence="3">STAS/SEC14 domain-containing protein</fullName>
    </recommendedName>
</protein>
<name>A0ABW0EGM2_9BACT</name>
<organism evidence="1 2">
    <name type="scientific">Adhaeribacter terreus</name>
    <dbReference type="NCBI Taxonomy" id="529703"/>
    <lineage>
        <taxon>Bacteria</taxon>
        <taxon>Pseudomonadati</taxon>
        <taxon>Bacteroidota</taxon>
        <taxon>Cytophagia</taxon>
        <taxon>Cytophagales</taxon>
        <taxon>Hymenobacteraceae</taxon>
        <taxon>Adhaeribacter</taxon>
    </lineage>
</organism>
<accession>A0ABW0EGM2</accession>
<sequence length="143" mass="16711">MILEKDSLFDFNYDTKTHILSVKYPDLTGIPLSQIRNSLDKLCRNVVNYDVKKLLLDIRSGVKGVTETQYKELVNEFLKQLSHTRLEKIARILPDNPARQYLVQHYAQILQKDISVRFKDRSFSNKAEALAWLEKEETLLDTL</sequence>
<dbReference type="RefSeq" id="WP_378018715.1">
    <property type="nucleotide sequence ID" value="NZ_JBHSKT010000016.1"/>
</dbReference>
<dbReference type="Proteomes" id="UP001596161">
    <property type="component" value="Unassembled WGS sequence"/>
</dbReference>
<evidence type="ECO:0000313" key="1">
    <source>
        <dbReference type="EMBL" id="MFC5272356.1"/>
    </source>
</evidence>
<evidence type="ECO:0008006" key="3">
    <source>
        <dbReference type="Google" id="ProtNLM"/>
    </source>
</evidence>
<keyword evidence="2" id="KW-1185">Reference proteome</keyword>